<gene>
    <name evidence="5" type="ORF">BN9_040370</name>
</gene>
<dbReference type="SUPFAM" id="SSF50891">
    <property type="entry name" value="Cyclophilin-like"/>
    <property type="match status" value="1"/>
</dbReference>
<dbReference type="PRINTS" id="PR00153">
    <property type="entry name" value="CSAPPISMRASE"/>
</dbReference>
<evidence type="ECO:0000256" key="2">
    <source>
        <dbReference type="ARBA" id="ARBA00023235"/>
    </source>
</evidence>
<accession>A0A024G925</accession>
<evidence type="ECO:0000313" key="5">
    <source>
        <dbReference type="EMBL" id="CCI43253.1"/>
    </source>
</evidence>
<dbReference type="EMBL" id="CAIX01000046">
    <property type="protein sequence ID" value="CCI43253.1"/>
    <property type="molecule type" value="Genomic_DNA"/>
</dbReference>
<dbReference type="STRING" id="65357.A0A024G925"/>
<dbReference type="PANTHER" id="PTHR11071:SF561">
    <property type="entry name" value="PEPTIDYL-PROLYL CIS-TRANS ISOMERASE D-RELATED"/>
    <property type="match status" value="1"/>
</dbReference>
<proteinExistence type="inferred from homology"/>
<comment type="catalytic activity">
    <reaction evidence="3">
        <text>[protein]-peptidylproline (omega=180) = [protein]-peptidylproline (omega=0)</text>
        <dbReference type="Rhea" id="RHEA:16237"/>
        <dbReference type="Rhea" id="RHEA-COMP:10747"/>
        <dbReference type="Rhea" id="RHEA-COMP:10748"/>
        <dbReference type="ChEBI" id="CHEBI:83833"/>
        <dbReference type="ChEBI" id="CHEBI:83834"/>
        <dbReference type="EC" id="5.2.1.8"/>
    </reaction>
</comment>
<dbReference type="InterPro" id="IPR002130">
    <property type="entry name" value="Cyclophilin-type_PPIase_dom"/>
</dbReference>
<dbReference type="InterPro" id="IPR029000">
    <property type="entry name" value="Cyclophilin-like_dom_sf"/>
</dbReference>
<evidence type="ECO:0000256" key="3">
    <source>
        <dbReference type="RuleBase" id="RU363019"/>
    </source>
</evidence>
<dbReference type="Pfam" id="PF00160">
    <property type="entry name" value="Pro_isomerase"/>
    <property type="match status" value="1"/>
</dbReference>
<comment type="function">
    <text evidence="3">PPIases accelerate the folding of proteins. It catalyzes the cis-trans isomerization of proline imidic peptide bonds in oligopeptides.</text>
</comment>
<reference evidence="5 6" key="1">
    <citation type="submission" date="2012-05" db="EMBL/GenBank/DDBJ databases">
        <title>Recombination and specialization in a pathogen metapopulation.</title>
        <authorList>
            <person name="Gardiner A."/>
            <person name="Kemen E."/>
            <person name="Schultz-Larsen T."/>
            <person name="MacLean D."/>
            <person name="Van Oosterhout C."/>
            <person name="Jones J.D.G."/>
        </authorList>
    </citation>
    <scope>NUCLEOTIDE SEQUENCE [LARGE SCALE GENOMIC DNA]</scope>
    <source>
        <strain evidence="5 6">Ac Nc2</strain>
    </source>
</reference>
<dbReference type="GO" id="GO:0006457">
    <property type="term" value="P:protein folding"/>
    <property type="evidence" value="ECO:0007669"/>
    <property type="project" value="InterPro"/>
</dbReference>
<feature type="domain" description="PPIase cyclophilin-type" evidence="4">
    <location>
        <begin position="17"/>
        <end position="199"/>
    </location>
</feature>
<keyword evidence="6" id="KW-1185">Reference proteome</keyword>
<dbReference type="Proteomes" id="UP000053237">
    <property type="component" value="Unassembled WGS sequence"/>
</dbReference>
<dbReference type="AlphaFoldDB" id="A0A024G925"/>
<evidence type="ECO:0000313" key="6">
    <source>
        <dbReference type="Proteomes" id="UP000053237"/>
    </source>
</evidence>
<dbReference type="OrthoDB" id="193499at2759"/>
<dbReference type="Gene3D" id="2.40.100.10">
    <property type="entry name" value="Cyclophilin-like"/>
    <property type="match status" value="1"/>
</dbReference>
<sequence>MDALLNDALKRGNPVVFFDIAIGGAPVGRMKMELFKRECPKTVENFRQFCTGEYKQSDLPIGYKECTFHRVIKDFMIQGGDFLKGDGTGRLCIYGDKFADESFVYKHTDPGLLSMASSPVITILLNFLKADMQANSGPDTNGCQFFITCAPCDWLDGKHVVFGKLLDPVSLLLLRKMESVPVGPQNKPKLSIVITECGEL</sequence>
<dbReference type="PROSITE" id="PS00170">
    <property type="entry name" value="CSA_PPIASE_1"/>
    <property type="match status" value="1"/>
</dbReference>
<dbReference type="PIRSF" id="PIRSF001467">
    <property type="entry name" value="Peptidylpro_ismrse"/>
    <property type="match status" value="1"/>
</dbReference>
<evidence type="ECO:0000256" key="1">
    <source>
        <dbReference type="ARBA" id="ARBA00023110"/>
    </source>
</evidence>
<evidence type="ECO:0000259" key="4">
    <source>
        <dbReference type="PROSITE" id="PS50072"/>
    </source>
</evidence>
<protein>
    <recommendedName>
        <fullName evidence="3">Peptidyl-prolyl cis-trans isomerase</fullName>
        <shortName evidence="3">PPIase</shortName>
        <ecNumber evidence="3">5.2.1.8</ecNumber>
    </recommendedName>
</protein>
<dbReference type="InterPro" id="IPR020892">
    <property type="entry name" value="Cyclophilin-type_PPIase_CS"/>
</dbReference>
<dbReference type="GO" id="GO:0016018">
    <property type="term" value="F:cyclosporin A binding"/>
    <property type="evidence" value="ECO:0007669"/>
    <property type="project" value="TreeGrafter"/>
</dbReference>
<dbReference type="PANTHER" id="PTHR11071">
    <property type="entry name" value="PEPTIDYL-PROLYL CIS-TRANS ISOMERASE"/>
    <property type="match status" value="1"/>
</dbReference>
<comment type="similarity">
    <text evidence="3">Belongs to the cyclophilin-type PPIase family.</text>
</comment>
<dbReference type="GO" id="GO:0005737">
    <property type="term" value="C:cytoplasm"/>
    <property type="evidence" value="ECO:0007669"/>
    <property type="project" value="TreeGrafter"/>
</dbReference>
<comment type="caution">
    <text evidence="5">The sequence shown here is derived from an EMBL/GenBank/DDBJ whole genome shotgun (WGS) entry which is preliminary data.</text>
</comment>
<keyword evidence="2 3" id="KW-0413">Isomerase</keyword>
<keyword evidence="1 3" id="KW-0697">Rotamase</keyword>
<dbReference type="InParanoid" id="A0A024G925"/>
<dbReference type="FunCoup" id="A0A024G925">
    <property type="interactions" value="692"/>
</dbReference>
<dbReference type="PROSITE" id="PS50072">
    <property type="entry name" value="CSA_PPIASE_2"/>
    <property type="match status" value="1"/>
</dbReference>
<name>A0A024G925_9STRA</name>
<dbReference type="EC" id="5.2.1.8" evidence="3"/>
<dbReference type="GO" id="GO:0003755">
    <property type="term" value="F:peptidyl-prolyl cis-trans isomerase activity"/>
    <property type="evidence" value="ECO:0007669"/>
    <property type="project" value="UniProtKB-UniRule"/>
</dbReference>
<organism evidence="5 6">
    <name type="scientific">Albugo candida</name>
    <dbReference type="NCBI Taxonomy" id="65357"/>
    <lineage>
        <taxon>Eukaryota</taxon>
        <taxon>Sar</taxon>
        <taxon>Stramenopiles</taxon>
        <taxon>Oomycota</taxon>
        <taxon>Peronosporomycetes</taxon>
        <taxon>Albuginales</taxon>
        <taxon>Albuginaceae</taxon>
        <taxon>Albugo</taxon>
    </lineage>
</organism>
<dbReference type="InterPro" id="IPR024936">
    <property type="entry name" value="Cyclophilin-type_PPIase"/>
</dbReference>